<proteinExistence type="predicted"/>
<dbReference type="Proteomes" id="UP001597059">
    <property type="component" value="Unassembled WGS sequence"/>
</dbReference>
<accession>A0ABW4B1S8</accession>
<gene>
    <name evidence="3" type="ORF">ACFQ45_08955</name>
</gene>
<protein>
    <submittedName>
        <fullName evidence="3">Nuclear transport factor 2 family protein</fullName>
    </submittedName>
</protein>
<dbReference type="EMBL" id="JBHTMN010000010">
    <property type="protein sequence ID" value="MFD1383493.1"/>
    <property type="molecule type" value="Genomic_DNA"/>
</dbReference>
<dbReference type="InterPro" id="IPR032710">
    <property type="entry name" value="NTF2-like_dom_sf"/>
</dbReference>
<dbReference type="Pfam" id="PF12680">
    <property type="entry name" value="SnoaL_2"/>
    <property type="match status" value="1"/>
</dbReference>
<evidence type="ECO:0000313" key="3">
    <source>
        <dbReference type="EMBL" id="MFD1383493.1"/>
    </source>
</evidence>
<dbReference type="InterPro" id="IPR037401">
    <property type="entry name" value="SnoaL-like"/>
</dbReference>
<keyword evidence="4" id="KW-1185">Reference proteome</keyword>
<feature type="domain" description="SnoaL-like" evidence="2">
    <location>
        <begin position="255"/>
        <end position="346"/>
    </location>
</feature>
<dbReference type="SUPFAM" id="SSF53448">
    <property type="entry name" value="Nucleotide-diphospho-sugar transferases"/>
    <property type="match status" value="1"/>
</dbReference>
<dbReference type="Pfam" id="PF00483">
    <property type="entry name" value="NTP_transferase"/>
    <property type="match status" value="1"/>
</dbReference>
<dbReference type="RefSeq" id="WP_377366820.1">
    <property type="nucleotide sequence ID" value="NZ_JBHTMN010000010.1"/>
</dbReference>
<dbReference type="Gene3D" id="3.90.550.10">
    <property type="entry name" value="Spore Coat Polysaccharide Biosynthesis Protein SpsA, Chain A"/>
    <property type="match status" value="1"/>
</dbReference>
<feature type="domain" description="Nucleotidyl transferase" evidence="1">
    <location>
        <begin position="19"/>
        <end position="208"/>
    </location>
</feature>
<dbReference type="InterPro" id="IPR005835">
    <property type="entry name" value="NTP_transferase_dom"/>
</dbReference>
<evidence type="ECO:0000313" key="4">
    <source>
        <dbReference type="Proteomes" id="UP001597059"/>
    </source>
</evidence>
<organism evidence="3 4">
    <name type="scientific">Rhodanobacter aciditrophus</name>
    <dbReference type="NCBI Taxonomy" id="1623218"/>
    <lineage>
        <taxon>Bacteria</taxon>
        <taxon>Pseudomonadati</taxon>
        <taxon>Pseudomonadota</taxon>
        <taxon>Gammaproteobacteria</taxon>
        <taxon>Lysobacterales</taxon>
        <taxon>Rhodanobacteraceae</taxon>
        <taxon>Rhodanobacter</taxon>
    </lineage>
</organism>
<dbReference type="SUPFAM" id="SSF54427">
    <property type="entry name" value="NTF2-like"/>
    <property type="match status" value="1"/>
</dbReference>
<dbReference type="Gene3D" id="3.10.450.50">
    <property type="match status" value="1"/>
</dbReference>
<evidence type="ECO:0000259" key="2">
    <source>
        <dbReference type="Pfam" id="PF12680"/>
    </source>
</evidence>
<sequence>MNVIFPMTGPNKFTSDDYTYPKPLIDVFGKTMLETAFDTYRELENVRFLPIISSSDAKEFNIDSVISRILDGSSFKTILHEGKTAGALCTSLLAIDELDEDDELIIANYDQNISFDIQECIDKYRAKDADFGIVCFDSVHPKWSYAKTDDHDLIIEVAEKKPISRNAMVGFYYFKNAGLFVQAAMKTMLTASSDKNSFFISECLNQLVLMGALGSMVKVDKNQYRNFYDASELKEFLHESAGENYKKAVVELTKKYVRAFDEKDISTVSDMLIEDAVLYDPNVGEIKGKQNVTDFVQKLFNDTSSLSFTARSIIADRDKACLEFVLLLDKTIVNGVDVITWNKEKIEKIYAYLEVK</sequence>
<reference evidence="4" key="1">
    <citation type="journal article" date="2019" name="Int. J. Syst. Evol. Microbiol.">
        <title>The Global Catalogue of Microorganisms (GCM) 10K type strain sequencing project: providing services to taxonomists for standard genome sequencing and annotation.</title>
        <authorList>
            <consortium name="The Broad Institute Genomics Platform"/>
            <consortium name="The Broad Institute Genome Sequencing Center for Infectious Disease"/>
            <person name="Wu L."/>
            <person name="Ma J."/>
        </authorList>
    </citation>
    <scope>NUCLEOTIDE SEQUENCE [LARGE SCALE GENOMIC DNA]</scope>
    <source>
        <strain evidence="4">JCM 30774</strain>
    </source>
</reference>
<evidence type="ECO:0000259" key="1">
    <source>
        <dbReference type="Pfam" id="PF00483"/>
    </source>
</evidence>
<comment type="caution">
    <text evidence="3">The sequence shown here is derived from an EMBL/GenBank/DDBJ whole genome shotgun (WGS) entry which is preliminary data.</text>
</comment>
<dbReference type="InterPro" id="IPR029044">
    <property type="entry name" value="Nucleotide-diphossugar_trans"/>
</dbReference>
<name>A0ABW4B1S8_9GAMM</name>